<dbReference type="Pfam" id="PF25547">
    <property type="entry name" value="WXG100_2"/>
    <property type="match status" value="1"/>
</dbReference>
<keyword evidence="3" id="KW-1185">Reference proteome</keyword>
<accession>A0ABP4GRD2</accession>
<gene>
    <name evidence="2" type="ORF">GCM10009665_26920</name>
</gene>
<comment type="caution">
    <text evidence="2">The sequence shown here is derived from an EMBL/GenBank/DDBJ whole genome shotgun (WGS) entry which is preliminary data.</text>
</comment>
<reference evidence="3" key="1">
    <citation type="journal article" date="2019" name="Int. J. Syst. Evol. Microbiol.">
        <title>The Global Catalogue of Microorganisms (GCM) 10K type strain sequencing project: providing services to taxonomists for standard genome sequencing and annotation.</title>
        <authorList>
            <consortium name="The Broad Institute Genomics Platform"/>
            <consortium name="The Broad Institute Genome Sequencing Center for Infectious Disease"/>
            <person name="Wu L."/>
            <person name="Ma J."/>
        </authorList>
    </citation>
    <scope>NUCLEOTIDE SEQUENCE [LARGE SCALE GENOMIC DNA]</scope>
    <source>
        <strain evidence="3">JCM 13004</strain>
    </source>
</reference>
<evidence type="ECO:0000259" key="1">
    <source>
        <dbReference type="Pfam" id="PF25547"/>
    </source>
</evidence>
<dbReference type="Proteomes" id="UP001500037">
    <property type="component" value="Unassembled WGS sequence"/>
</dbReference>
<dbReference type="Gene3D" id="1.10.287.1060">
    <property type="entry name" value="ESAT-6-like"/>
    <property type="match status" value="1"/>
</dbReference>
<dbReference type="EMBL" id="BAAALF010000037">
    <property type="protein sequence ID" value="GAA1235374.1"/>
    <property type="molecule type" value="Genomic_DNA"/>
</dbReference>
<name>A0ABP4GRD2_9ACTN</name>
<sequence length="240" mass="25428">MAIELPDPVVDFLQVIGVNWPQVNEDKVREFASHVRDFANNIDDTHQQASSTIKAMGDAYQANSYDLLVSKWAHLSQGHMTDLLNACHVLATALDAAADFIVGLKIETIAELVVMAASFVADQAAAAFTFGLSELAMPLIIEGAEKIVQALENQLIQYILAQVVEAALTPLLGLIEKAVSGMTYSALEDMLDASGGGAGSGFKIHPEDLKAHAAVFAQHADSVQAHAGALSDNIAGLDFS</sequence>
<evidence type="ECO:0000313" key="2">
    <source>
        <dbReference type="EMBL" id="GAA1235374.1"/>
    </source>
</evidence>
<organism evidence="2 3">
    <name type="scientific">Kitasatospora nipponensis</name>
    <dbReference type="NCBI Taxonomy" id="258049"/>
    <lineage>
        <taxon>Bacteria</taxon>
        <taxon>Bacillati</taxon>
        <taxon>Actinomycetota</taxon>
        <taxon>Actinomycetes</taxon>
        <taxon>Kitasatosporales</taxon>
        <taxon>Streptomycetaceae</taxon>
        <taxon>Kitasatospora</taxon>
    </lineage>
</organism>
<protein>
    <recommendedName>
        <fullName evidence="1">Outer membrane channel protein CpnT-like N-terminal domain-containing protein</fullName>
    </recommendedName>
</protein>
<dbReference type="RefSeq" id="WP_344441704.1">
    <property type="nucleotide sequence ID" value="NZ_BAAALF010000037.1"/>
</dbReference>
<proteinExistence type="predicted"/>
<evidence type="ECO:0000313" key="3">
    <source>
        <dbReference type="Proteomes" id="UP001500037"/>
    </source>
</evidence>
<feature type="domain" description="Outer membrane channel protein CpnT-like N-terminal" evidence="1">
    <location>
        <begin position="9"/>
        <end position="131"/>
    </location>
</feature>
<dbReference type="InterPro" id="IPR057746">
    <property type="entry name" value="CpnT-like_N"/>
</dbReference>